<dbReference type="PROSITE" id="PS00028">
    <property type="entry name" value="ZINC_FINGER_C2H2_1"/>
    <property type="match status" value="3"/>
</dbReference>
<evidence type="ECO:0000256" key="4">
    <source>
        <dbReference type="ARBA" id="ARBA00022833"/>
    </source>
</evidence>
<evidence type="ECO:0000313" key="8">
    <source>
        <dbReference type="Proteomes" id="UP000492820"/>
    </source>
</evidence>
<dbReference type="WBParaSite" id="EgrG_001038700">
    <property type="protein sequence ID" value="EgrG_001038700"/>
    <property type="gene ID" value="EgrG_001038700"/>
</dbReference>
<keyword evidence="3 5" id="KW-0863">Zinc-finger</keyword>
<evidence type="ECO:0000313" key="9">
    <source>
        <dbReference type="WBParaSite" id="EgrG_001038700"/>
    </source>
</evidence>
<dbReference type="PROSITE" id="PS50157">
    <property type="entry name" value="ZINC_FINGER_C2H2_2"/>
    <property type="match status" value="3"/>
</dbReference>
<dbReference type="OrthoDB" id="6365676at2759"/>
<proteinExistence type="predicted"/>
<dbReference type="PANTHER" id="PTHR23235:SF120">
    <property type="entry name" value="KRUPPEL-LIKE FACTOR 15"/>
    <property type="match status" value="1"/>
</dbReference>
<reference evidence="9" key="3">
    <citation type="submission" date="2020-10" db="UniProtKB">
        <authorList>
            <consortium name="WormBaseParasite"/>
        </authorList>
    </citation>
    <scope>IDENTIFICATION</scope>
</reference>
<organism evidence="7">
    <name type="scientific">Echinococcus granulosus</name>
    <name type="common">Hydatid tapeworm</name>
    <dbReference type="NCBI Taxonomy" id="6210"/>
    <lineage>
        <taxon>Eukaryota</taxon>
        <taxon>Metazoa</taxon>
        <taxon>Spiralia</taxon>
        <taxon>Lophotrochozoa</taxon>
        <taxon>Platyhelminthes</taxon>
        <taxon>Cestoda</taxon>
        <taxon>Eucestoda</taxon>
        <taxon>Cyclophyllidea</taxon>
        <taxon>Taeniidae</taxon>
        <taxon>Echinococcus</taxon>
        <taxon>Echinococcus granulosus group</taxon>
    </lineage>
</organism>
<dbReference type="PANTHER" id="PTHR23235">
    <property type="entry name" value="KRUEPPEL-LIKE TRANSCRIPTION FACTOR"/>
    <property type="match status" value="1"/>
</dbReference>
<dbReference type="GO" id="GO:0000981">
    <property type="term" value="F:DNA-binding transcription factor activity, RNA polymerase II-specific"/>
    <property type="evidence" value="ECO:0007669"/>
    <property type="project" value="TreeGrafter"/>
</dbReference>
<dbReference type="AlphaFoldDB" id="A0A068WJ34"/>
<dbReference type="InterPro" id="IPR036236">
    <property type="entry name" value="Znf_C2H2_sf"/>
</dbReference>
<dbReference type="GO" id="GO:0000978">
    <property type="term" value="F:RNA polymerase II cis-regulatory region sequence-specific DNA binding"/>
    <property type="evidence" value="ECO:0007669"/>
    <property type="project" value="TreeGrafter"/>
</dbReference>
<gene>
    <name evidence="7" type="ORF">EgrG_001038700</name>
</gene>
<evidence type="ECO:0000256" key="1">
    <source>
        <dbReference type="ARBA" id="ARBA00022723"/>
    </source>
</evidence>
<dbReference type="SMART" id="SM00355">
    <property type="entry name" value="ZnF_C2H2"/>
    <property type="match status" value="3"/>
</dbReference>
<dbReference type="FunFam" id="3.30.160.60:FF:000026">
    <property type="entry name" value="Transcription factor Sp3"/>
    <property type="match status" value="1"/>
</dbReference>
<accession>A0A068WJ34</accession>
<keyword evidence="2" id="KW-0677">Repeat</keyword>
<name>A0A068WJ34_ECHGR</name>
<evidence type="ECO:0000256" key="5">
    <source>
        <dbReference type="PROSITE-ProRule" id="PRU00042"/>
    </source>
</evidence>
<dbReference type="FunFam" id="3.30.160.60:FF:000072">
    <property type="entry name" value="zinc finger protein 143 isoform X1"/>
    <property type="match status" value="1"/>
</dbReference>
<keyword evidence="1" id="KW-0479">Metal-binding</keyword>
<keyword evidence="4" id="KW-0862">Zinc</keyword>
<dbReference type="InterPro" id="IPR013087">
    <property type="entry name" value="Znf_C2H2_type"/>
</dbReference>
<dbReference type="SUPFAM" id="SSF57667">
    <property type="entry name" value="beta-beta-alpha zinc fingers"/>
    <property type="match status" value="1"/>
</dbReference>
<evidence type="ECO:0000256" key="3">
    <source>
        <dbReference type="ARBA" id="ARBA00022771"/>
    </source>
</evidence>
<dbReference type="Pfam" id="PF00096">
    <property type="entry name" value="zf-C2H2"/>
    <property type="match status" value="2"/>
</dbReference>
<dbReference type="EMBL" id="LK028577">
    <property type="protein sequence ID" value="CDS17624.1"/>
    <property type="molecule type" value="Genomic_DNA"/>
</dbReference>
<reference evidence="7" key="2">
    <citation type="submission" date="2014-06" db="EMBL/GenBank/DDBJ databases">
        <authorList>
            <person name="Aslett M."/>
        </authorList>
    </citation>
    <scope>NUCLEOTIDE SEQUENCE</scope>
</reference>
<feature type="domain" description="C2H2-type" evidence="6">
    <location>
        <begin position="290"/>
        <end position="317"/>
    </location>
</feature>
<evidence type="ECO:0000256" key="2">
    <source>
        <dbReference type="ARBA" id="ARBA00022737"/>
    </source>
</evidence>
<sequence length="383" mass="42947">MSRPTPFSYWFKRLRRKNACTAVGIICERNMEKIIQWLRKGSGSMCPPSASNYAEGSSLSIPSTTNVNSMSRPSTTDFWSSCEYRALKSRTDALLNNTVVSEPPITAPLPTLLTSQIWLNGVLPPSIPPSFPAPPSSTLSSPSRKLASWMLPNKERVSEILKEPIQSPPLKSQYEFLQKLPKLLLPQSVCDTANGLAATVPDASHKCHKCMCPLCLVAAFGKLVQTMPQKLHFCWRCTKLYGKTSHLSAHLRNHSNTRPYKCHFQKCEKAFTRSDELQRHIRTHTGEKKFQCPICGKRFMRSDHLSKHRKTHRPTEGPNALLDAVEMTVTCAIAAEKGSMRRNGIPNSDFASEGNDRLLLEGRGFADLDSRHGIKKRRPGRYS</sequence>
<feature type="domain" description="C2H2-type" evidence="6">
    <location>
        <begin position="260"/>
        <end position="289"/>
    </location>
</feature>
<reference evidence="7 8" key="1">
    <citation type="journal article" date="2013" name="Nature">
        <title>The genomes of four tapeworm species reveal adaptations to parasitism.</title>
        <authorList>
            <person name="Tsai I.J."/>
            <person name="Zarowiecki M."/>
            <person name="Holroyd N."/>
            <person name="Garciarrubio A."/>
            <person name="Sanchez-Flores A."/>
            <person name="Brooks K.L."/>
            <person name="Tracey A."/>
            <person name="Bobes R.J."/>
            <person name="Fragoso G."/>
            <person name="Sciutto E."/>
            <person name="Aslett M."/>
            <person name="Beasley H."/>
            <person name="Bennett H.M."/>
            <person name="Cai J."/>
            <person name="Camicia F."/>
            <person name="Clark R."/>
            <person name="Cucher M."/>
            <person name="De Silva N."/>
            <person name="Day T.A."/>
            <person name="Deplazes P."/>
            <person name="Estrada K."/>
            <person name="Fernandez C."/>
            <person name="Holland P.W."/>
            <person name="Hou J."/>
            <person name="Hu S."/>
            <person name="Huckvale T."/>
            <person name="Hung S.S."/>
            <person name="Kamenetzky L."/>
            <person name="Keane J.A."/>
            <person name="Kiss F."/>
            <person name="Koziol U."/>
            <person name="Lambert O."/>
            <person name="Liu K."/>
            <person name="Luo X."/>
            <person name="Luo Y."/>
            <person name="Macchiaroli N."/>
            <person name="Nichol S."/>
            <person name="Paps J."/>
            <person name="Parkinson J."/>
            <person name="Pouchkina-Stantcheva N."/>
            <person name="Riddiford N."/>
            <person name="Rosenzvit M."/>
            <person name="Salinas G."/>
            <person name="Wasmuth J.D."/>
            <person name="Zamanian M."/>
            <person name="Zheng Y."/>
            <person name="Cai X."/>
            <person name="Soberon X."/>
            <person name="Olson P.D."/>
            <person name="Laclette J.P."/>
            <person name="Brehm K."/>
            <person name="Berriman M."/>
            <person name="Garciarrubio A."/>
            <person name="Bobes R.J."/>
            <person name="Fragoso G."/>
            <person name="Sanchez-Flores A."/>
            <person name="Estrada K."/>
            <person name="Cevallos M.A."/>
            <person name="Morett E."/>
            <person name="Gonzalez V."/>
            <person name="Portillo T."/>
            <person name="Ochoa-Leyva A."/>
            <person name="Jose M.V."/>
            <person name="Sciutto E."/>
            <person name="Landa A."/>
            <person name="Jimenez L."/>
            <person name="Valdes V."/>
            <person name="Carrero J.C."/>
            <person name="Larralde C."/>
            <person name="Morales-Montor J."/>
            <person name="Limon-Lason J."/>
            <person name="Soberon X."/>
            <person name="Laclette J.P."/>
        </authorList>
    </citation>
    <scope>NUCLEOTIDE SEQUENCE [LARGE SCALE GENOMIC DNA]</scope>
</reference>
<protein>
    <submittedName>
        <fullName evidence="7 9">Zinc finger C2H2 type family protein</fullName>
    </submittedName>
</protein>
<dbReference type="Gene3D" id="3.30.160.60">
    <property type="entry name" value="Classic Zinc Finger"/>
    <property type="match status" value="2"/>
</dbReference>
<evidence type="ECO:0000259" key="6">
    <source>
        <dbReference type="PROSITE" id="PS50157"/>
    </source>
</evidence>
<dbReference type="GO" id="GO:0008270">
    <property type="term" value="F:zinc ion binding"/>
    <property type="evidence" value="ECO:0007669"/>
    <property type="project" value="UniProtKB-KW"/>
</dbReference>
<dbReference type="Proteomes" id="UP000492820">
    <property type="component" value="Unassembled WGS sequence"/>
</dbReference>
<evidence type="ECO:0000313" key="7">
    <source>
        <dbReference type="EMBL" id="CDS17624.1"/>
    </source>
</evidence>
<feature type="domain" description="C2H2-type" evidence="6">
    <location>
        <begin position="232"/>
        <end position="259"/>
    </location>
</feature>